<dbReference type="SMART" id="SM01329">
    <property type="entry name" value="Iso_dh"/>
    <property type="match status" value="1"/>
</dbReference>
<accession>A0A0F9SN40</accession>
<dbReference type="Gene3D" id="3.40.718.10">
    <property type="entry name" value="Isopropylmalate Dehydrogenase"/>
    <property type="match status" value="1"/>
</dbReference>
<dbReference type="GO" id="GO:0051287">
    <property type="term" value="F:NAD binding"/>
    <property type="evidence" value="ECO:0007669"/>
    <property type="project" value="InterPro"/>
</dbReference>
<dbReference type="EMBL" id="LAZR01000449">
    <property type="protein sequence ID" value="KKN68409.1"/>
    <property type="molecule type" value="Genomic_DNA"/>
</dbReference>
<dbReference type="SUPFAM" id="SSF53659">
    <property type="entry name" value="Isocitrate/Isopropylmalate dehydrogenase-like"/>
    <property type="match status" value="1"/>
</dbReference>
<dbReference type="AlphaFoldDB" id="A0A0F9SN40"/>
<reference evidence="4" key="1">
    <citation type="journal article" date="2015" name="Nature">
        <title>Complex archaea that bridge the gap between prokaryotes and eukaryotes.</title>
        <authorList>
            <person name="Spang A."/>
            <person name="Saw J.H."/>
            <person name="Jorgensen S.L."/>
            <person name="Zaremba-Niedzwiedzka K."/>
            <person name="Martijn J."/>
            <person name="Lind A.E."/>
            <person name="van Eijk R."/>
            <person name="Schleper C."/>
            <person name="Guy L."/>
            <person name="Ettema T.J."/>
        </authorList>
    </citation>
    <scope>NUCLEOTIDE SEQUENCE</scope>
</reference>
<sequence>MAYEVTLITGDGVGPELAEAARRCVDATGVAIHWDVQEAGIDVMERTGTPLPDAVMESIGRTRCALKAPITTPVGKGFRSINVHLRQELGLFACIRPCKYYPGVRSFFSEQGVDLVIVRENTEDLYAGIEFEQGKPETAELVDHINKVATERQIKSGRDETGVSIKPISISGTERIVRCALEYARDNGRKKVTAVHKANIMKYTDGLFLHTARKLAEEFPDIEFEDRIVDNMCMQLVQKPELYDVIVLPNLYGDIVSDLAAGLVGGLGVAPGANIGANGAVFEATHGSAPKYKGLNKVNPTALILSGMLMLRHLQEPDAAATLERAVAAVIVEGAAVTYDMKPHRDDPTAVGTSEMADAIIAAM</sequence>
<dbReference type="PROSITE" id="PS00470">
    <property type="entry name" value="IDH_IMDH"/>
    <property type="match status" value="1"/>
</dbReference>
<comment type="caution">
    <text evidence="4">The sequence shown here is derived from an EMBL/GenBank/DDBJ whole genome shotgun (WGS) entry which is preliminary data.</text>
</comment>
<dbReference type="Pfam" id="PF00180">
    <property type="entry name" value="Iso_dh"/>
    <property type="match status" value="1"/>
</dbReference>
<dbReference type="GO" id="GO:0000287">
    <property type="term" value="F:magnesium ion binding"/>
    <property type="evidence" value="ECO:0007669"/>
    <property type="project" value="InterPro"/>
</dbReference>
<name>A0A0F9SN40_9ZZZZ</name>
<evidence type="ECO:0000313" key="4">
    <source>
        <dbReference type="EMBL" id="KKN68409.1"/>
    </source>
</evidence>
<dbReference type="InterPro" id="IPR024084">
    <property type="entry name" value="IsoPropMal-DH-like_dom"/>
</dbReference>
<dbReference type="GO" id="GO:0006102">
    <property type="term" value="P:isocitrate metabolic process"/>
    <property type="evidence" value="ECO:0007669"/>
    <property type="project" value="TreeGrafter"/>
</dbReference>
<gene>
    <name evidence="4" type="ORF">LCGC14_0451370</name>
</gene>
<feature type="domain" description="Isopropylmalate dehydrogenase-like" evidence="3">
    <location>
        <begin position="4"/>
        <end position="360"/>
    </location>
</feature>
<dbReference type="GO" id="GO:0004449">
    <property type="term" value="F:isocitrate dehydrogenase (NAD+) activity"/>
    <property type="evidence" value="ECO:0007669"/>
    <property type="project" value="TreeGrafter"/>
</dbReference>
<evidence type="ECO:0000259" key="3">
    <source>
        <dbReference type="SMART" id="SM01329"/>
    </source>
</evidence>
<dbReference type="PANTHER" id="PTHR11835:SF34">
    <property type="entry name" value="ISOCITRATE DEHYDROGENASE [NAD] SUBUNIT ALPHA, MITOCHONDRIAL"/>
    <property type="match status" value="1"/>
</dbReference>
<evidence type="ECO:0000256" key="1">
    <source>
        <dbReference type="ARBA" id="ARBA00007769"/>
    </source>
</evidence>
<evidence type="ECO:0000256" key="2">
    <source>
        <dbReference type="ARBA" id="ARBA00023002"/>
    </source>
</evidence>
<dbReference type="PANTHER" id="PTHR11835">
    <property type="entry name" value="DECARBOXYLATING DEHYDROGENASES-ISOCITRATE, ISOPROPYLMALATE, TARTRATE"/>
    <property type="match status" value="1"/>
</dbReference>
<dbReference type="GO" id="GO:0006099">
    <property type="term" value="P:tricarboxylic acid cycle"/>
    <property type="evidence" value="ECO:0007669"/>
    <property type="project" value="TreeGrafter"/>
</dbReference>
<comment type="similarity">
    <text evidence="1">Belongs to the isocitrate and isopropylmalate dehydrogenases family.</text>
</comment>
<proteinExistence type="inferred from homology"/>
<keyword evidence="2" id="KW-0560">Oxidoreductase</keyword>
<organism evidence="4">
    <name type="scientific">marine sediment metagenome</name>
    <dbReference type="NCBI Taxonomy" id="412755"/>
    <lineage>
        <taxon>unclassified sequences</taxon>
        <taxon>metagenomes</taxon>
        <taxon>ecological metagenomes</taxon>
    </lineage>
</organism>
<dbReference type="InterPro" id="IPR019818">
    <property type="entry name" value="IsoCit/isopropylmalate_DH_CS"/>
</dbReference>
<protein>
    <recommendedName>
        <fullName evidence="3">Isopropylmalate dehydrogenase-like domain-containing protein</fullName>
    </recommendedName>
</protein>